<protein>
    <submittedName>
        <fullName evidence="2">6-phospho-alpha-glucosidase</fullName>
    </submittedName>
</protein>
<dbReference type="Pfam" id="PF02056">
    <property type="entry name" value="Glyco_hydro_4"/>
    <property type="match status" value="1"/>
</dbReference>
<dbReference type="AlphaFoldDB" id="A0A6N7VJB3"/>
<evidence type="ECO:0000256" key="1">
    <source>
        <dbReference type="ARBA" id="ARBA00023027"/>
    </source>
</evidence>
<dbReference type="Proteomes" id="UP000434241">
    <property type="component" value="Unassembled WGS sequence"/>
</dbReference>
<evidence type="ECO:0000313" key="2">
    <source>
        <dbReference type="EMBL" id="MSS57199.1"/>
    </source>
</evidence>
<feature type="non-terminal residue" evidence="2">
    <location>
        <position position="91"/>
    </location>
</feature>
<dbReference type="InterPro" id="IPR001088">
    <property type="entry name" value="Glyco_hydro_4"/>
</dbReference>
<accession>A0A6N7VJB3</accession>
<dbReference type="InterPro" id="IPR036291">
    <property type="entry name" value="NAD(P)-bd_dom_sf"/>
</dbReference>
<keyword evidence="1" id="KW-0520">NAD</keyword>
<dbReference type="GO" id="GO:0004553">
    <property type="term" value="F:hydrolase activity, hydrolyzing O-glycosyl compounds"/>
    <property type="evidence" value="ECO:0007669"/>
    <property type="project" value="InterPro"/>
</dbReference>
<evidence type="ECO:0000313" key="3">
    <source>
        <dbReference type="Proteomes" id="UP000434241"/>
    </source>
</evidence>
<organism evidence="2 3">
    <name type="scientific">Holdemanella porci</name>
    <dbReference type="NCBI Taxonomy" id="2652276"/>
    <lineage>
        <taxon>Bacteria</taxon>
        <taxon>Bacillati</taxon>
        <taxon>Bacillota</taxon>
        <taxon>Erysipelotrichia</taxon>
        <taxon>Erysipelotrichales</taxon>
        <taxon>Erysipelotrichaceae</taxon>
        <taxon>Holdemanella</taxon>
    </lineage>
</organism>
<dbReference type="GO" id="GO:0005975">
    <property type="term" value="P:carbohydrate metabolic process"/>
    <property type="evidence" value="ECO:0007669"/>
    <property type="project" value="InterPro"/>
</dbReference>
<dbReference type="EMBL" id="VUMR01000084">
    <property type="protein sequence ID" value="MSS57199.1"/>
    <property type="molecule type" value="Genomic_DNA"/>
</dbReference>
<reference evidence="2 3" key="1">
    <citation type="submission" date="2019-08" db="EMBL/GenBank/DDBJ databases">
        <title>In-depth cultivation of the pig gut microbiome towards novel bacterial diversity and tailored functional studies.</title>
        <authorList>
            <person name="Wylensek D."/>
            <person name="Hitch T.C.A."/>
            <person name="Clavel T."/>
        </authorList>
    </citation>
    <scope>NUCLEOTIDE SEQUENCE [LARGE SCALE GENOMIC DNA]</scope>
    <source>
        <strain evidence="2 3">LKV-472-APC-3</strain>
    </source>
</reference>
<dbReference type="Gene3D" id="3.40.50.720">
    <property type="entry name" value="NAD(P)-binding Rossmann-like Domain"/>
    <property type="match status" value="1"/>
</dbReference>
<dbReference type="PANTHER" id="PTHR32092">
    <property type="entry name" value="6-PHOSPHO-BETA-GLUCOSIDASE-RELATED"/>
    <property type="match status" value="1"/>
</dbReference>
<name>A0A6N7VJB3_9FIRM</name>
<comment type="caution">
    <text evidence="2">The sequence shown here is derived from an EMBL/GenBank/DDBJ whole genome shotgun (WGS) entry which is preliminary data.</text>
</comment>
<gene>
    <name evidence="2" type="ORF">FYJ55_10115</name>
</gene>
<dbReference type="PRINTS" id="PR00732">
    <property type="entry name" value="GLHYDRLASE4"/>
</dbReference>
<dbReference type="PANTHER" id="PTHR32092:SF14">
    <property type="entry name" value="MALTOSE-6'-PHOSPHATE GLUCOSIDASE"/>
    <property type="match status" value="1"/>
</dbReference>
<proteinExistence type="predicted"/>
<keyword evidence="3" id="KW-1185">Reference proteome</keyword>
<sequence>MKKYNVCIVGGGSTYTLGFLKSFARMQEEFPLNKLVLFDIDGERQKPIGQYGEIMFKERYPELDFSYTTDPAEAYKDMDFIFMQMRAGGLH</sequence>
<dbReference type="SUPFAM" id="SSF51735">
    <property type="entry name" value="NAD(P)-binding Rossmann-fold domains"/>
    <property type="match status" value="1"/>
</dbReference>